<dbReference type="RefSeq" id="XP_040804722.1">
    <property type="nucleotide sequence ID" value="XM_040944005.1"/>
</dbReference>
<dbReference type="InterPro" id="IPR012337">
    <property type="entry name" value="RNaseH-like_sf"/>
</dbReference>
<dbReference type="EMBL" id="KZ824628">
    <property type="protein sequence ID" value="RAK80712.1"/>
    <property type="molecule type" value="Genomic_DNA"/>
</dbReference>
<feature type="domain" description="Mitochondrial resolvase Ydc2 catalytic" evidence="1">
    <location>
        <begin position="1"/>
        <end position="88"/>
    </location>
</feature>
<dbReference type="VEuPathDB" id="FungiDB:BO72DRAFT_445287"/>
<dbReference type="GO" id="GO:0070336">
    <property type="term" value="F:flap-structured DNA binding"/>
    <property type="evidence" value="ECO:0007669"/>
    <property type="project" value="TreeGrafter"/>
</dbReference>
<sequence length="98" mass="11224">MDLVGHWLQNATTTTTTTHRPGTLAVADDHELQRWVQAYRFKWQPPKHTGTRTGAHANLPDIGKLDDLADCLVQGVTWLEWQQMRHRLMANPSLLDKI</sequence>
<dbReference type="SUPFAM" id="SSF53098">
    <property type="entry name" value="Ribonuclease H-like"/>
    <property type="match status" value="1"/>
</dbReference>
<dbReference type="GeneID" id="63861338"/>
<dbReference type="AlphaFoldDB" id="A0A8G1RXT5"/>
<dbReference type="OrthoDB" id="5552842at2759"/>
<evidence type="ECO:0000313" key="3">
    <source>
        <dbReference type="Proteomes" id="UP000249789"/>
    </source>
</evidence>
<keyword evidence="3" id="KW-1185">Reference proteome</keyword>
<organism evidence="2 3">
    <name type="scientific">Aspergillus fijiensis CBS 313.89</name>
    <dbReference type="NCBI Taxonomy" id="1448319"/>
    <lineage>
        <taxon>Eukaryota</taxon>
        <taxon>Fungi</taxon>
        <taxon>Dikarya</taxon>
        <taxon>Ascomycota</taxon>
        <taxon>Pezizomycotina</taxon>
        <taxon>Eurotiomycetes</taxon>
        <taxon>Eurotiomycetidae</taxon>
        <taxon>Eurotiales</taxon>
        <taxon>Aspergillaceae</taxon>
        <taxon>Aspergillus</taxon>
    </lineage>
</organism>
<name>A0A8G1RXT5_9EURO</name>
<dbReference type="GO" id="GO:0000402">
    <property type="term" value="F:crossed form four-way junction DNA binding"/>
    <property type="evidence" value="ECO:0007669"/>
    <property type="project" value="TreeGrafter"/>
</dbReference>
<dbReference type="Gene3D" id="3.30.420.10">
    <property type="entry name" value="Ribonuclease H-like superfamily/Ribonuclease H"/>
    <property type="match status" value="1"/>
</dbReference>
<dbReference type="PANTHER" id="PTHR28072">
    <property type="entry name" value="CRUCIFORM CUTTING ENDONUCLEASE 1, MITOCHONDRIAL-RELATED"/>
    <property type="match status" value="1"/>
</dbReference>
<dbReference type="InterPro" id="IPR015242">
    <property type="entry name" value="Ydc2_cat"/>
</dbReference>
<dbReference type="GO" id="GO:0005739">
    <property type="term" value="C:mitochondrion"/>
    <property type="evidence" value="ECO:0007669"/>
    <property type="project" value="TreeGrafter"/>
</dbReference>
<dbReference type="InterPro" id="IPR036397">
    <property type="entry name" value="RNaseH_sf"/>
</dbReference>
<dbReference type="GO" id="GO:0004520">
    <property type="term" value="F:DNA endonuclease activity"/>
    <property type="evidence" value="ECO:0007669"/>
    <property type="project" value="TreeGrafter"/>
</dbReference>
<accession>A0A8G1RXT5</accession>
<dbReference type="Proteomes" id="UP000249789">
    <property type="component" value="Unassembled WGS sequence"/>
</dbReference>
<dbReference type="Pfam" id="PF09159">
    <property type="entry name" value="Ydc2-catalyt"/>
    <property type="match status" value="1"/>
</dbReference>
<dbReference type="InterPro" id="IPR039197">
    <property type="entry name" value="Mrs1/Cce1"/>
</dbReference>
<dbReference type="PANTHER" id="PTHR28072:SF1">
    <property type="entry name" value="CRUCIFORM CUTTING ENDONUCLEASE 1, MITOCHONDRIAL-RELATED"/>
    <property type="match status" value="1"/>
</dbReference>
<evidence type="ECO:0000259" key="1">
    <source>
        <dbReference type="Pfam" id="PF09159"/>
    </source>
</evidence>
<proteinExistence type="predicted"/>
<protein>
    <recommendedName>
        <fullName evidence="1">Mitochondrial resolvase Ydc2 catalytic domain-containing protein</fullName>
    </recommendedName>
</protein>
<gene>
    <name evidence="2" type="ORF">BO72DRAFT_445287</name>
</gene>
<reference evidence="2 3" key="1">
    <citation type="submission" date="2018-02" db="EMBL/GenBank/DDBJ databases">
        <title>The genomes of Aspergillus section Nigri reveals drivers in fungal speciation.</title>
        <authorList>
            <consortium name="DOE Joint Genome Institute"/>
            <person name="Vesth T.C."/>
            <person name="Nybo J."/>
            <person name="Theobald S."/>
            <person name="Brandl J."/>
            <person name="Frisvad J.C."/>
            <person name="Nielsen K.F."/>
            <person name="Lyhne E.K."/>
            <person name="Kogle M.E."/>
            <person name="Kuo A."/>
            <person name="Riley R."/>
            <person name="Clum A."/>
            <person name="Nolan M."/>
            <person name="Lipzen A."/>
            <person name="Salamov A."/>
            <person name="Henrissat B."/>
            <person name="Wiebenga A."/>
            <person name="De vries R.P."/>
            <person name="Grigoriev I.V."/>
            <person name="Mortensen U.H."/>
            <person name="Andersen M.R."/>
            <person name="Baker S.E."/>
        </authorList>
    </citation>
    <scope>NUCLEOTIDE SEQUENCE [LARGE SCALE GENOMIC DNA]</scope>
    <source>
        <strain evidence="2 3">CBS 313.89</strain>
    </source>
</reference>
<evidence type="ECO:0000313" key="2">
    <source>
        <dbReference type="EMBL" id="RAK80712.1"/>
    </source>
</evidence>
<dbReference type="GO" id="GO:0000403">
    <property type="term" value="F:Y-form DNA binding"/>
    <property type="evidence" value="ECO:0007669"/>
    <property type="project" value="TreeGrafter"/>
</dbReference>